<dbReference type="EMBL" id="WJBH02000290">
    <property type="protein sequence ID" value="KAI9549674.1"/>
    <property type="molecule type" value="Genomic_DNA"/>
</dbReference>
<dbReference type="Proteomes" id="UP000820818">
    <property type="component" value="Unassembled WGS sequence"/>
</dbReference>
<protein>
    <submittedName>
        <fullName evidence="1">Uncharacterized protein</fullName>
    </submittedName>
</protein>
<evidence type="ECO:0000313" key="2">
    <source>
        <dbReference type="Proteomes" id="UP000820818"/>
    </source>
</evidence>
<sequence>MANHYVISRDLDLQLLRYLPYEETLAYGQSGKFCRAVFLVSLRLPWSRVRVSAVHWDTAVATRAMEFVRQMKPQAVELSAYRVRDALAGDWVGLAMPFRSLNLRAGHTLNGACLAGMSCLVQLEVRSGYNKRYGCVFTDFSALPPLLTRLDMQLCLPKNPRDVDLRALARLVSVVIDYGRDTTHAQHKSVSVHLPATVEDGAFLFGRPNYLTGNAIAGLLRVDAAHCTRLKTLTLRWPDTVWATAPTGSRVCAWANHVHGDSGKVIRQFWC</sequence>
<gene>
    <name evidence="1" type="ORF">GHT06_003860</name>
</gene>
<dbReference type="AlphaFoldDB" id="A0AAD5PM28"/>
<organism evidence="1 2">
    <name type="scientific">Daphnia sinensis</name>
    <dbReference type="NCBI Taxonomy" id="1820382"/>
    <lineage>
        <taxon>Eukaryota</taxon>
        <taxon>Metazoa</taxon>
        <taxon>Ecdysozoa</taxon>
        <taxon>Arthropoda</taxon>
        <taxon>Crustacea</taxon>
        <taxon>Branchiopoda</taxon>
        <taxon>Diplostraca</taxon>
        <taxon>Cladocera</taxon>
        <taxon>Anomopoda</taxon>
        <taxon>Daphniidae</taxon>
        <taxon>Daphnia</taxon>
        <taxon>Daphnia similis group</taxon>
    </lineage>
</organism>
<comment type="caution">
    <text evidence="1">The sequence shown here is derived from an EMBL/GenBank/DDBJ whole genome shotgun (WGS) entry which is preliminary data.</text>
</comment>
<accession>A0AAD5PM28</accession>
<evidence type="ECO:0000313" key="1">
    <source>
        <dbReference type="EMBL" id="KAI9549674.1"/>
    </source>
</evidence>
<reference evidence="1" key="1">
    <citation type="submission" date="2022-05" db="EMBL/GenBank/DDBJ databases">
        <title>A multi-omics perspective on studying reproductive biology in Daphnia sinensis.</title>
        <authorList>
            <person name="Jia J."/>
        </authorList>
    </citation>
    <scope>NUCLEOTIDE SEQUENCE</scope>
    <source>
        <strain evidence="1">WSL</strain>
    </source>
</reference>
<keyword evidence="2" id="KW-1185">Reference proteome</keyword>
<name>A0AAD5PM28_9CRUS</name>
<proteinExistence type="predicted"/>